<dbReference type="STRING" id="49547.MBCUR_10040"/>
<comment type="caution">
    <text evidence="2">The sequence shown here is derived from an EMBL/GenBank/DDBJ whole genome shotgun (WGS) entry which is preliminary data.</text>
</comment>
<sequence>MTNENDFILLTSFVAIGIIVLGLIVSLYDSVTILPIFILGIILFVLILLQRYHRINHITENIEKIVFIGTLIFIIISLIFLYKPI</sequence>
<dbReference type="PATRIC" id="fig|49547.3.peg.1073"/>
<feature type="transmembrane region" description="Helical" evidence="1">
    <location>
        <begin position="7"/>
        <end position="27"/>
    </location>
</feature>
<keyword evidence="1" id="KW-1133">Transmembrane helix</keyword>
<name>A0A166AXE5_9EURY</name>
<accession>A0A166AXE5</accession>
<keyword evidence="3" id="KW-1185">Reference proteome</keyword>
<organism evidence="2 3">
    <name type="scientific">Methanobrevibacter curvatus</name>
    <dbReference type="NCBI Taxonomy" id="49547"/>
    <lineage>
        <taxon>Archaea</taxon>
        <taxon>Methanobacteriati</taxon>
        <taxon>Methanobacteriota</taxon>
        <taxon>Methanomada group</taxon>
        <taxon>Methanobacteria</taxon>
        <taxon>Methanobacteriales</taxon>
        <taxon>Methanobacteriaceae</taxon>
        <taxon>Methanobrevibacter</taxon>
    </lineage>
</organism>
<dbReference type="AlphaFoldDB" id="A0A166AXE5"/>
<keyword evidence="1" id="KW-0472">Membrane</keyword>
<proteinExistence type="predicted"/>
<evidence type="ECO:0000256" key="1">
    <source>
        <dbReference type="SAM" id="Phobius"/>
    </source>
</evidence>
<protein>
    <submittedName>
        <fullName evidence="2">Uncharacterized protein</fullName>
    </submittedName>
</protein>
<reference evidence="2 3" key="1">
    <citation type="submission" date="2016-04" db="EMBL/GenBank/DDBJ databases">
        <title>Genome sequence of Methanobrevibacter curvatus DSM 11111.</title>
        <authorList>
            <person name="Poehlein A."/>
            <person name="Seedorf H."/>
            <person name="Daniel R."/>
        </authorList>
    </citation>
    <scope>NUCLEOTIDE SEQUENCE [LARGE SCALE GENOMIC DNA]</scope>
    <source>
        <strain evidence="2 3">DSM 11111</strain>
    </source>
</reference>
<keyword evidence="1" id="KW-0812">Transmembrane</keyword>
<gene>
    <name evidence="2" type="ORF">MBCUR_10040</name>
</gene>
<evidence type="ECO:0000313" key="2">
    <source>
        <dbReference type="EMBL" id="KZX12593.1"/>
    </source>
</evidence>
<evidence type="ECO:0000313" key="3">
    <source>
        <dbReference type="Proteomes" id="UP000077245"/>
    </source>
</evidence>
<feature type="transmembrane region" description="Helical" evidence="1">
    <location>
        <begin position="65"/>
        <end position="82"/>
    </location>
</feature>
<dbReference type="Proteomes" id="UP000077245">
    <property type="component" value="Unassembled WGS sequence"/>
</dbReference>
<dbReference type="EMBL" id="LWMV01000165">
    <property type="protein sequence ID" value="KZX12593.1"/>
    <property type="molecule type" value="Genomic_DNA"/>
</dbReference>
<feature type="transmembrane region" description="Helical" evidence="1">
    <location>
        <begin position="33"/>
        <end position="53"/>
    </location>
</feature>